<dbReference type="Gene3D" id="3.30.1330.120">
    <property type="entry name" value="2-methylcitrate dehydratase PrpD"/>
    <property type="match status" value="1"/>
</dbReference>
<dbReference type="InterPro" id="IPR005656">
    <property type="entry name" value="MmgE_PrpD"/>
</dbReference>
<dbReference type="InterPro" id="IPR036148">
    <property type="entry name" value="MmgE/PrpD_sf"/>
</dbReference>
<dbReference type="Pfam" id="PF19305">
    <property type="entry name" value="MmgE_PrpD_C"/>
    <property type="match status" value="1"/>
</dbReference>
<evidence type="ECO:0000313" key="5">
    <source>
        <dbReference type="Proteomes" id="UP000680348"/>
    </source>
</evidence>
<dbReference type="SUPFAM" id="SSF103378">
    <property type="entry name" value="2-methylcitrate dehydratase PrpD"/>
    <property type="match status" value="1"/>
</dbReference>
<sequence length="455" mass="48965">MGKRLHDFVCSTRFADLPDEVVRMARRCLLDLIGTAAAGTQTDMSRIIIGHAARFFGAGQGERPSRILFDGRSASPVGAALAGGVTIDSFDCHDGHVLTKGHAGCAILPGLAAVADTLQEPMRGDEFLASLVIGYEIALRAGIAQHRICCDYHTSGAWNALGVAAAAARVWGFDATRLREAIGIAEYHGPRSQMMRCIDFPTMVRDGSGWGAMAGLSAAHLAADGFTGAPALVVEDEKVADLWSDLGERWRILEQYFKPYPVCRWAQPAIEAALSVRRAHDLTADAIEQIEIETFHNAVRLDDMMPATTEIAQYNLPFPVAVAVAYGEFPPSAIVGPSLQDPTVRSLSSRIRLIEAPDLEARFPAERFARARFRLKDGRVLESETLPARGDAERPLSDAEILAKFHANADDFCGTERAGQIVDAVAALSGRVPVNPLLDLITAPPVARAFSRSAA</sequence>
<comment type="caution">
    <text evidence="4">The sequence shown here is derived from an EMBL/GenBank/DDBJ whole genome shotgun (WGS) entry which is preliminary data.</text>
</comment>
<dbReference type="InterPro" id="IPR042183">
    <property type="entry name" value="MmgE/PrpD_sf_1"/>
</dbReference>
<dbReference type="Proteomes" id="UP000680348">
    <property type="component" value="Unassembled WGS sequence"/>
</dbReference>
<organism evidence="4 5">
    <name type="scientific">Pseudaminobacter soli</name>
    <name type="common">ex Zhang et al. 2022</name>
    <dbReference type="NCBI Taxonomy" id="2831468"/>
    <lineage>
        <taxon>Bacteria</taxon>
        <taxon>Pseudomonadati</taxon>
        <taxon>Pseudomonadota</taxon>
        <taxon>Alphaproteobacteria</taxon>
        <taxon>Hyphomicrobiales</taxon>
        <taxon>Phyllobacteriaceae</taxon>
        <taxon>Pseudaminobacter</taxon>
    </lineage>
</organism>
<dbReference type="InterPro" id="IPR045337">
    <property type="entry name" value="MmgE_PrpD_C"/>
</dbReference>
<evidence type="ECO:0000259" key="2">
    <source>
        <dbReference type="Pfam" id="PF03972"/>
    </source>
</evidence>
<dbReference type="GO" id="GO:0016829">
    <property type="term" value="F:lyase activity"/>
    <property type="evidence" value="ECO:0007669"/>
    <property type="project" value="InterPro"/>
</dbReference>
<comment type="similarity">
    <text evidence="1">Belongs to the PrpD family.</text>
</comment>
<dbReference type="RefSeq" id="WP_188252901.1">
    <property type="nucleotide sequence ID" value="NZ_JABVCF010000001.1"/>
</dbReference>
<dbReference type="Gene3D" id="1.10.4100.10">
    <property type="entry name" value="2-methylcitrate dehydratase PrpD"/>
    <property type="match status" value="1"/>
</dbReference>
<feature type="domain" description="MmgE/PrpD N-terminal" evidence="2">
    <location>
        <begin position="4"/>
        <end position="237"/>
    </location>
</feature>
<feature type="domain" description="MmgE/PrpD C-terminal" evidence="3">
    <location>
        <begin position="260"/>
        <end position="425"/>
    </location>
</feature>
<dbReference type="InterPro" id="IPR042188">
    <property type="entry name" value="MmgE/PrpD_sf_2"/>
</dbReference>
<evidence type="ECO:0000256" key="1">
    <source>
        <dbReference type="ARBA" id="ARBA00006174"/>
    </source>
</evidence>
<dbReference type="InterPro" id="IPR045336">
    <property type="entry name" value="MmgE_PrpD_N"/>
</dbReference>
<dbReference type="Pfam" id="PF03972">
    <property type="entry name" value="MmgE_PrpD_N"/>
    <property type="match status" value="1"/>
</dbReference>
<proteinExistence type="inferred from homology"/>
<accession>A0A942DVF2</accession>
<dbReference type="AlphaFoldDB" id="A0A942DVF2"/>
<evidence type="ECO:0000313" key="4">
    <source>
        <dbReference type="EMBL" id="MBS3647353.1"/>
    </source>
</evidence>
<dbReference type="PANTHER" id="PTHR16943">
    <property type="entry name" value="2-METHYLCITRATE DEHYDRATASE-RELATED"/>
    <property type="match status" value="1"/>
</dbReference>
<dbReference type="PANTHER" id="PTHR16943:SF8">
    <property type="entry name" value="2-METHYLCITRATE DEHYDRATASE"/>
    <property type="match status" value="1"/>
</dbReference>
<reference evidence="4" key="1">
    <citation type="submission" date="2021-04" db="EMBL/GenBank/DDBJ databases">
        <title>Pseudaminobacter soli sp. nov., isolated from paddy soil contaminated by heavy metals.</title>
        <authorList>
            <person name="Zhang K."/>
        </authorList>
    </citation>
    <scope>NUCLEOTIDE SEQUENCE</scope>
    <source>
        <strain evidence="4">19-2017</strain>
    </source>
</reference>
<dbReference type="EMBL" id="JAGWCR010000001">
    <property type="protein sequence ID" value="MBS3647353.1"/>
    <property type="molecule type" value="Genomic_DNA"/>
</dbReference>
<keyword evidence="5" id="KW-1185">Reference proteome</keyword>
<evidence type="ECO:0000259" key="3">
    <source>
        <dbReference type="Pfam" id="PF19305"/>
    </source>
</evidence>
<gene>
    <name evidence="4" type="ORF">KEU06_01775</name>
</gene>
<name>A0A942DVF2_9HYPH</name>
<protein>
    <submittedName>
        <fullName evidence="4">MmgE/PrpD family protein</fullName>
    </submittedName>
</protein>